<evidence type="ECO:0000313" key="2">
    <source>
        <dbReference type="Proteomes" id="UP000293342"/>
    </source>
</evidence>
<evidence type="ECO:0000313" key="1">
    <source>
        <dbReference type="EMBL" id="TCC47491.1"/>
    </source>
</evidence>
<dbReference type="RefSeq" id="WP_131515562.1">
    <property type="nucleotide sequence ID" value="NZ_SJKD01000005.1"/>
</dbReference>
<dbReference type="Pfam" id="PF12710">
    <property type="entry name" value="HAD"/>
    <property type="match status" value="1"/>
</dbReference>
<reference evidence="1 2" key="1">
    <citation type="submission" date="2019-02" db="EMBL/GenBank/DDBJ databases">
        <title>Kribbella capetownensis sp. nov. and Kribbella speibonae sp. nov., isolated from soil.</title>
        <authorList>
            <person name="Curtis S.M."/>
            <person name="Norton I."/>
            <person name="Everest G.J."/>
            <person name="Meyers P.R."/>
        </authorList>
    </citation>
    <scope>NUCLEOTIDE SEQUENCE [LARGE SCALE GENOMIC DNA]</scope>
    <source>
        <strain evidence="1 2">YM53</strain>
    </source>
</reference>
<name>A0A4R0JK91_9ACTN</name>
<dbReference type="GO" id="GO:0016787">
    <property type="term" value="F:hydrolase activity"/>
    <property type="evidence" value="ECO:0007669"/>
    <property type="project" value="UniProtKB-KW"/>
</dbReference>
<dbReference type="AlphaFoldDB" id="A0A4R0JK91"/>
<proteinExistence type="predicted"/>
<gene>
    <name evidence="1" type="ORF">E0H75_22180</name>
</gene>
<dbReference type="Proteomes" id="UP000293342">
    <property type="component" value="Unassembled WGS sequence"/>
</dbReference>
<dbReference type="CDD" id="cd01427">
    <property type="entry name" value="HAD_like"/>
    <property type="match status" value="1"/>
</dbReference>
<dbReference type="SUPFAM" id="SSF56784">
    <property type="entry name" value="HAD-like"/>
    <property type="match status" value="1"/>
</dbReference>
<dbReference type="OrthoDB" id="9799365at2"/>
<organism evidence="1 2">
    <name type="scientific">Kribbella capetownensis</name>
    <dbReference type="NCBI Taxonomy" id="1572659"/>
    <lineage>
        <taxon>Bacteria</taxon>
        <taxon>Bacillati</taxon>
        <taxon>Actinomycetota</taxon>
        <taxon>Actinomycetes</taxon>
        <taxon>Propionibacteriales</taxon>
        <taxon>Kribbellaceae</taxon>
        <taxon>Kribbella</taxon>
    </lineage>
</organism>
<dbReference type="Gene3D" id="3.40.50.1000">
    <property type="entry name" value="HAD superfamily/HAD-like"/>
    <property type="match status" value="1"/>
</dbReference>
<dbReference type="EMBL" id="SJKD01000005">
    <property type="protein sequence ID" value="TCC47491.1"/>
    <property type="molecule type" value="Genomic_DNA"/>
</dbReference>
<protein>
    <submittedName>
        <fullName evidence="1">Haloacid dehalogenase-like hydrolase</fullName>
    </submittedName>
</protein>
<dbReference type="InterPro" id="IPR036412">
    <property type="entry name" value="HAD-like_sf"/>
</dbReference>
<keyword evidence="2" id="KW-1185">Reference proteome</keyword>
<sequence length="309" mass="34342">MTEQLGSWREGAAKDAIRDFVARVGDESSSEFVPVEERVAVFDNDGTLWCEKPMPVQVGFILKRFAAMAEQDPALRDRQPWQAAYTHDFDWLSQALVKHYNGDDSDLKVLLGGVQQAFGGMNVEQYATDVETFLASAAHPTLKRPYRECTFLPMVELLRYLEDNGFSTYIASGGDRDFMRPAAVPLYGIPPDRVIGSSFGLQYVEDEHGSAVMYKAGLDVFDDGPEKPVRIWSRVGRRPVLAGGNANGDIPMLNFAGGPARPALRLLVLHDDADREFDYVAGAERALERAGDQRWTVVSVKNDWTTVFG</sequence>
<keyword evidence="1" id="KW-0378">Hydrolase</keyword>
<comment type="caution">
    <text evidence="1">The sequence shown here is derived from an EMBL/GenBank/DDBJ whole genome shotgun (WGS) entry which is preliminary data.</text>
</comment>
<accession>A0A4R0JK91</accession>
<dbReference type="InterPro" id="IPR023214">
    <property type="entry name" value="HAD_sf"/>
</dbReference>